<reference evidence="1 2" key="1">
    <citation type="submission" date="2015-10" db="EMBL/GenBank/DDBJ databases">
        <title>Genome sequencing of Penicillium freii.</title>
        <authorList>
            <person name="Nguyen H.D."/>
            <person name="Visagie C.M."/>
            <person name="Seifert K.A."/>
        </authorList>
    </citation>
    <scope>NUCLEOTIDE SEQUENCE [LARGE SCALE GENOMIC DNA]</scope>
    <source>
        <strain evidence="1 2">DAOM 242723</strain>
    </source>
</reference>
<accession>A0A101MC12</accession>
<organism evidence="1 2">
    <name type="scientific">Penicillium freii</name>
    <dbReference type="NCBI Taxonomy" id="48697"/>
    <lineage>
        <taxon>Eukaryota</taxon>
        <taxon>Fungi</taxon>
        <taxon>Dikarya</taxon>
        <taxon>Ascomycota</taxon>
        <taxon>Pezizomycotina</taxon>
        <taxon>Eurotiomycetes</taxon>
        <taxon>Eurotiomycetidae</taxon>
        <taxon>Eurotiales</taxon>
        <taxon>Aspergillaceae</taxon>
        <taxon>Penicillium</taxon>
    </lineage>
</organism>
<name>A0A101MC12_PENFR</name>
<proteinExistence type="predicted"/>
<dbReference type="Proteomes" id="UP000055045">
    <property type="component" value="Unassembled WGS sequence"/>
</dbReference>
<evidence type="ECO:0000313" key="2">
    <source>
        <dbReference type="Proteomes" id="UP000055045"/>
    </source>
</evidence>
<keyword evidence="2" id="KW-1185">Reference proteome</keyword>
<sequence length="116" mass="13266">MTSPVYNASALFLQDPTIFDTSYVLQSRKEISRLLNHLPANCHHGCLSHLHILDGRMAGTSEFAFDCCTEHDSDHAAQRDSACFPHGNLLRPVPRLQFSYYRRFDHDVNRLHPSDI</sequence>
<evidence type="ECO:0000313" key="1">
    <source>
        <dbReference type="EMBL" id="KUM57824.1"/>
    </source>
</evidence>
<dbReference type="EMBL" id="LLXE01000331">
    <property type="protein sequence ID" value="KUM57824.1"/>
    <property type="molecule type" value="Genomic_DNA"/>
</dbReference>
<gene>
    <name evidence="1" type="ORF">ACN42_g9342</name>
</gene>
<comment type="caution">
    <text evidence="1">The sequence shown here is derived from an EMBL/GenBank/DDBJ whole genome shotgun (WGS) entry which is preliminary data.</text>
</comment>
<dbReference type="AlphaFoldDB" id="A0A101MC12"/>
<protein>
    <submittedName>
        <fullName evidence="1">Uncharacterized protein</fullName>
    </submittedName>
</protein>